<comment type="similarity">
    <text evidence="1">Belongs to the protein kinase superfamily. CMGC Ser/Thr protein kinase family. CDC2/CDKX subfamily.</text>
</comment>
<reference evidence="17 18" key="1">
    <citation type="submission" date="2016-02" db="EMBL/GenBank/DDBJ databases">
        <title>Comparative genomic and transcriptomic foundation for Pichia pastoris.</title>
        <authorList>
            <person name="Love K.R."/>
            <person name="Shah K.A."/>
            <person name="Whittaker C.A."/>
            <person name="Wu J."/>
            <person name="Bartlett M.C."/>
            <person name="Ma D."/>
            <person name="Leeson R.L."/>
            <person name="Priest M."/>
            <person name="Young S.K."/>
            <person name="Love J.C."/>
        </authorList>
    </citation>
    <scope>NUCLEOTIDE SEQUENCE [LARGE SCALE GENOMIC DNA]</scope>
    <source>
        <strain evidence="17 18">ATCC 28485</strain>
    </source>
</reference>
<evidence type="ECO:0000259" key="16">
    <source>
        <dbReference type="PROSITE" id="PS50011"/>
    </source>
</evidence>
<feature type="compositionally biased region" description="Basic and acidic residues" evidence="15">
    <location>
        <begin position="43"/>
        <end position="53"/>
    </location>
</feature>
<proteinExistence type="inferred from homology"/>
<dbReference type="SMART" id="SM00220">
    <property type="entry name" value="S_TKc"/>
    <property type="match status" value="1"/>
</dbReference>
<accession>A0A1B2JA32</accession>
<dbReference type="EC" id="2.7.11.23" evidence="2"/>
<evidence type="ECO:0000256" key="13">
    <source>
        <dbReference type="ARBA" id="ARBA00073250"/>
    </source>
</evidence>
<dbReference type="InterPro" id="IPR017441">
    <property type="entry name" value="Protein_kinase_ATP_BS"/>
</dbReference>
<dbReference type="Gene3D" id="3.30.200.20">
    <property type="entry name" value="Phosphorylase Kinase, domain 1"/>
    <property type="match status" value="1"/>
</dbReference>
<dbReference type="GO" id="GO:0005524">
    <property type="term" value="F:ATP binding"/>
    <property type="evidence" value="ECO:0007669"/>
    <property type="project" value="UniProtKB-UniRule"/>
</dbReference>
<comment type="catalytic activity">
    <reaction evidence="11">
        <text>L-seryl-[protein] + ATP = O-phospho-L-seryl-[protein] + ADP + H(+)</text>
        <dbReference type="Rhea" id="RHEA:17989"/>
        <dbReference type="Rhea" id="RHEA-COMP:9863"/>
        <dbReference type="Rhea" id="RHEA-COMP:11604"/>
        <dbReference type="ChEBI" id="CHEBI:15378"/>
        <dbReference type="ChEBI" id="CHEBI:29999"/>
        <dbReference type="ChEBI" id="CHEBI:30616"/>
        <dbReference type="ChEBI" id="CHEBI:83421"/>
        <dbReference type="ChEBI" id="CHEBI:456216"/>
        <dbReference type="EC" id="2.7.11.22"/>
    </reaction>
</comment>
<dbReference type="Gene3D" id="1.10.510.10">
    <property type="entry name" value="Transferase(Phosphotransferase) domain 1"/>
    <property type="match status" value="1"/>
</dbReference>
<gene>
    <name evidence="17" type="primary">CTK1</name>
    <name evidence="17" type="ORF">ATY40_BA7502710</name>
</gene>
<dbReference type="EC" id="2.7.11.22" evidence="3"/>
<keyword evidence="5" id="KW-0808">Transferase</keyword>
<dbReference type="PROSITE" id="PS00108">
    <property type="entry name" value="PROTEIN_KINASE_ST"/>
    <property type="match status" value="1"/>
</dbReference>
<dbReference type="PROSITE" id="PS50011">
    <property type="entry name" value="PROTEIN_KINASE_DOM"/>
    <property type="match status" value="1"/>
</dbReference>
<dbReference type="Pfam" id="PF00069">
    <property type="entry name" value="Pkinase"/>
    <property type="match status" value="1"/>
</dbReference>
<evidence type="ECO:0000256" key="5">
    <source>
        <dbReference type="ARBA" id="ARBA00022679"/>
    </source>
</evidence>
<dbReference type="FunFam" id="1.10.510.10:FF:000415">
    <property type="entry name" value="CMGC/CDK/CRK7 protein kinase, variant"/>
    <property type="match status" value="1"/>
</dbReference>
<dbReference type="GO" id="GO:0004693">
    <property type="term" value="F:cyclin-dependent protein serine/threonine kinase activity"/>
    <property type="evidence" value="ECO:0007669"/>
    <property type="project" value="UniProtKB-EC"/>
</dbReference>
<feature type="compositionally biased region" description="Basic and acidic residues" evidence="15">
    <location>
        <begin position="235"/>
        <end position="251"/>
    </location>
</feature>
<keyword evidence="4" id="KW-0723">Serine/threonine-protein kinase</keyword>
<dbReference type="PANTHER" id="PTHR24056:SF546">
    <property type="entry name" value="CYCLIN-DEPENDENT KINASE 12"/>
    <property type="match status" value="1"/>
</dbReference>
<feature type="compositionally biased region" description="Gly residues" evidence="15">
    <location>
        <begin position="28"/>
        <end position="37"/>
    </location>
</feature>
<comment type="catalytic activity">
    <reaction evidence="12">
        <text>[DNA-directed RNA polymerase] + ATP = phospho-[DNA-directed RNA polymerase] + ADP + H(+)</text>
        <dbReference type="Rhea" id="RHEA:10216"/>
        <dbReference type="Rhea" id="RHEA-COMP:11321"/>
        <dbReference type="Rhea" id="RHEA-COMP:11322"/>
        <dbReference type="ChEBI" id="CHEBI:15378"/>
        <dbReference type="ChEBI" id="CHEBI:30616"/>
        <dbReference type="ChEBI" id="CHEBI:43176"/>
        <dbReference type="ChEBI" id="CHEBI:68546"/>
        <dbReference type="ChEBI" id="CHEBI:456216"/>
        <dbReference type="EC" id="2.7.11.23"/>
    </reaction>
</comment>
<dbReference type="GO" id="GO:0030332">
    <property type="term" value="F:cyclin binding"/>
    <property type="evidence" value="ECO:0007669"/>
    <property type="project" value="TreeGrafter"/>
</dbReference>
<keyword evidence="7" id="KW-0418">Kinase</keyword>
<dbReference type="GO" id="GO:0008353">
    <property type="term" value="F:RNA polymerase II CTD heptapeptide repeat kinase activity"/>
    <property type="evidence" value="ECO:0007669"/>
    <property type="project" value="UniProtKB-EC"/>
</dbReference>
<feature type="binding site" evidence="14">
    <location>
        <position position="343"/>
    </location>
    <ligand>
        <name>ATP</name>
        <dbReference type="ChEBI" id="CHEBI:30616"/>
    </ligand>
</feature>
<feature type="compositionally biased region" description="Basic and acidic residues" evidence="15">
    <location>
        <begin position="68"/>
        <end position="79"/>
    </location>
</feature>
<evidence type="ECO:0000256" key="10">
    <source>
        <dbReference type="ARBA" id="ARBA00047811"/>
    </source>
</evidence>
<evidence type="ECO:0000256" key="7">
    <source>
        <dbReference type="ARBA" id="ARBA00022777"/>
    </source>
</evidence>
<keyword evidence="8 14" id="KW-0067">ATP-binding</keyword>
<dbReference type="SUPFAM" id="SSF56112">
    <property type="entry name" value="Protein kinase-like (PK-like)"/>
    <property type="match status" value="1"/>
</dbReference>
<dbReference type="PANTHER" id="PTHR24056">
    <property type="entry name" value="CELL DIVISION PROTEIN KINASE"/>
    <property type="match status" value="1"/>
</dbReference>
<organism evidence="17 18">
    <name type="scientific">Komagataella pastoris</name>
    <name type="common">Yeast</name>
    <name type="synonym">Pichia pastoris</name>
    <dbReference type="NCBI Taxonomy" id="4922"/>
    <lineage>
        <taxon>Eukaryota</taxon>
        <taxon>Fungi</taxon>
        <taxon>Dikarya</taxon>
        <taxon>Ascomycota</taxon>
        <taxon>Saccharomycotina</taxon>
        <taxon>Pichiomycetes</taxon>
        <taxon>Pichiales</taxon>
        <taxon>Pichiaceae</taxon>
        <taxon>Komagataella</taxon>
    </lineage>
</organism>
<dbReference type="PROSITE" id="PS00107">
    <property type="entry name" value="PROTEIN_KINASE_ATP"/>
    <property type="match status" value="1"/>
</dbReference>
<evidence type="ECO:0000256" key="8">
    <source>
        <dbReference type="ARBA" id="ARBA00022840"/>
    </source>
</evidence>
<dbReference type="GO" id="GO:0030447">
    <property type="term" value="P:filamentous growth"/>
    <property type="evidence" value="ECO:0007669"/>
    <property type="project" value="UniProtKB-ARBA"/>
</dbReference>
<evidence type="ECO:0000256" key="14">
    <source>
        <dbReference type="PROSITE-ProRule" id="PRU10141"/>
    </source>
</evidence>
<keyword evidence="18" id="KW-1185">Reference proteome</keyword>
<comment type="catalytic activity">
    <reaction evidence="10">
        <text>L-threonyl-[protein] + ATP = O-phospho-L-threonyl-[protein] + ADP + H(+)</text>
        <dbReference type="Rhea" id="RHEA:46608"/>
        <dbReference type="Rhea" id="RHEA-COMP:11060"/>
        <dbReference type="Rhea" id="RHEA-COMP:11605"/>
        <dbReference type="ChEBI" id="CHEBI:15378"/>
        <dbReference type="ChEBI" id="CHEBI:30013"/>
        <dbReference type="ChEBI" id="CHEBI:30616"/>
        <dbReference type="ChEBI" id="CHEBI:61977"/>
        <dbReference type="ChEBI" id="CHEBI:456216"/>
        <dbReference type="EC" id="2.7.11.22"/>
    </reaction>
</comment>
<dbReference type="GO" id="GO:0032968">
    <property type="term" value="P:positive regulation of transcription elongation by RNA polymerase II"/>
    <property type="evidence" value="ECO:0007669"/>
    <property type="project" value="TreeGrafter"/>
</dbReference>
<evidence type="ECO:0000256" key="12">
    <source>
        <dbReference type="ARBA" id="ARBA00049280"/>
    </source>
</evidence>
<protein>
    <recommendedName>
        <fullName evidence="9">Serine/threonine-protein kinase BUR1</fullName>
        <ecNumber evidence="3">2.7.11.22</ecNumber>
        <ecNumber evidence="2">2.7.11.23</ecNumber>
    </recommendedName>
    <alternativeName>
        <fullName evidence="13">Serine/threonine-protein kinase bur1</fullName>
    </alternativeName>
</protein>
<evidence type="ECO:0000256" key="9">
    <source>
        <dbReference type="ARBA" id="ARBA00041018"/>
    </source>
</evidence>
<feature type="compositionally biased region" description="Basic and acidic residues" evidence="15">
    <location>
        <begin position="88"/>
        <end position="118"/>
    </location>
</feature>
<dbReference type="InterPro" id="IPR008271">
    <property type="entry name" value="Ser/Thr_kinase_AS"/>
</dbReference>
<evidence type="ECO:0000256" key="2">
    <source>
        <dbReference type="ARBA" id="ARBA00012409"/>
    </source>
</evidence>
<feature type="compositionally biased region" description="Basic and acidic residues" evidence="15">
    <location>
        <begin position="634"/>
        <end position="645"/>
    </location>
</feature>
<evidence type="ECO:0000256" key="15">
    <source>
        <dbReference type="SAM" id="MobiDB-lite"/>
    </source>
</evidence>
<evidence type="ECO:0000256" key="11">
    <source>
        <dbReference type="ARBA" id="ARBA00048367"/>
    </source>
</evidence>
<dbReference type="AlphaFoldDB" id="A0A1B2JA32"/>
<dbReference type="InterPro" id="IPR011009">
    <property type="entry name" value="Kinase-like_dom_sf"/>
</dbReference>
<dbReference type="GO" id="GO:0008024">
    <property type="term" value="C:cyclin/CDK positive transcription elongation factor complex"/>
    <property type="evidence" value="ECO:0007669"/>
    <property type="project" value="TreeGrafter"/>
</dbReference>
<feature type="domain" description="Protein kinase" evidence="16">
    <location>
        <begin position="314"/>
        <end position="603"/>
    </location>
</feature>
<evidence type="ECO:0000256" key="4">
    <source>
        <dbReference type="ARBA" id="ARBA00022527"/>
    </source>
</evidence>
<evidence type="ECO:0000313" key="17">
    <source>
        <dbReference type="EMBL" id="ANZ74860.1"/>
    </source>
</evidence>
<feature type="region of interest" description="Disordered" evidence="15">
    <location>
        <begin position="1"/>
        <end position="288"/>
    </location>
</feature>
<dbReference type="InterPro" id="IPR050108">
    <property type="entry name" value="CDK"/>
</dbReference>
<name>A0A1B2JA32_PICPA</name>
<feature type="compositionally biased region" description="Basic and acidic residues" evidence="15">
    <location>
        <begin position="138"/>
        <end position="203"/>
    </location>
</feature>
<evidence type="ECO:0000256" key="6">
    <source>
        <dbReference type="ARBA" id="ARBA00022741"/>
    </source>
</evidence>
<evidence type="ECO:0000256" key="3">
    <source>
        <dbReference type="ARBA" id="ARBA00012425"/>
    </source>
</evidence>
<evidence type="ECO:0000256" key="1">
    <source>
        <dbReference type="ARBA" id="ARBA00006485"/>
    </source>
</evidence>
<dbReference type="InterPro" id="IPR000719">
    <property type="entry name" value="Prot_kinase_dom"/>
</dbReference>
<dbReference type="FunFam" id="3.30.200.20:FF:000124">
    <property type="entry name" value="Cyclin-dependent kinase 4"/>
    <property type="match status" value="1"/>
</dbReference>
<evidence type="ECO:0000313" key="18">
    <source>
        <dbReference type="Proteomes" id="UP000094565"/>
    </source>
</evidence>
<sequence length="645" mass="75245">MSNRRERFASQGDHDEAFSDSREPRQGGFRGRGGFRNGGSRPEQQREKPRRDTENDERDLIPSFPKGSNREKNGPRDSRPQNNKNKNRPRELPKHPGEGFTSERDRANYTLERGDGYGKPRGPRYQNTRGGRGQNYPRARDTYSQRGDSYSRENEYRERDDDYNREGYRNRRPDPRIRERELDPRDRERERDIDPRDRDRDSNYRGYSKGPERDANFSRYSRYGGTQLPSGPKASFRDPRDRDNGVRRPNESTRPARGSTRGRGNFRGRLPTGPRSAGSRYDNHSESDVDEDVFLRKKEPTQFMFNHETDQLIFERIQQVGEGTYGKVYKAKNLFTKNFVALKKLRLEGEKEGFPITSVREIALIQSFDHVNIVSLTEMMVEKNFIYMILPYMNHDLSGILTHPTLQFTDGHRKNIFKQLLQGMEYLHSKRVIHRDIKASNILLDNDGVLKITDFGLARKMKDLNKDAQSPDYTNRVITLWYRPPELLLGSTSYGREVDIWGIGCLLLELFTRKAIFQGNNEITQLQSIFNIMGTPTTASWPDMDNLPWYEMVKPRSRIVSQFADKYGAVLKDSDCFHLAAQLLCMNPADRITAKEALAHPYFKSDPRTEPLTFLKELGSEWHEYESKKRRRKEKEEKRKATVSK</sequence>
<dbReference type="CDD" id="cd07840">
    <property type="entry name" value="STKc_CDK9_like"/>
    <property type="match status" value="1"/>
</dbReference>
<dbReference type="EMBL" id="CP014585">
    <property type="protein sequence ID" value="ANZ74860.1"/>
    <property type="molecule type" value="Genomic_DNA"/>
</dbReference>
<keyword evidence="6 14" id="KW-0547">Nucleotide-binding</keyword>
<dbReference type="OrthoDB" id="204883at2759"/>
<dbReference type="Proteomes" id="UP000094565">
    <property type="component" value="Chromosome 2"/>
</dbReference>
<feature type="region of interest" description="Disordered" evidence="15">
    <location>
        <begin position="626"/>
        <end position="645"/>
    </location>
</feature>
<feature type="compositionally biased region" description="Basic and acidic residues" evidence="15">
    <location>
        <begin position="1"/>
        <end position="25"/>
    </location>
</feature>